<evidence type="ECO:0000313" key="3">
    <source>
        <dbReference type="EMBL" id="KFK32072.1"/>
    </source>
</evidence>
<dbReference type="Gene3D" id="3.40.50.10140">
    <property type="entry name" value="Toll/interleukin-1 receptor homology (TIR) domain"/>
    <property type="match status" value="1"/>
</dbReference>
<dbReference type="Proteomes" id="UP000029120">
    <property type="component" value="Chromosome 6"/>
</dbReference>
<dbReference type="InterPro" id="IPR000157">
    <property type="entry name" value="TIR_dom"/>
</dbReference>
<dbReference type="InterPro" id="IPR035897">
    <property type="entry name" value="Toll_tir_struct_dom_sf"/>
</dbReference>
<dbReference type="PROSITE" id="PS50104">
    <property type="entry name" value="TIR"/>
    <property type="match status" value="1"/>
</dbReference>
<accession>A0A087GQC0</accession>
<keyword evidence="4" id="KW-1185">Reference proteome</keyword>
<feature type="domain" description="TIR" evidence="2">
    <location>
        <begin position="9"/>
        <end position="171"/>
    </location>
</feature>
<dbReference type="AlphaFoldDB" id="A0A087GQC0"/>
<dbReference type="eggNOG" id="KOG0017">
    <property type="taxonomic scope" value="Eukaryota"/>
</dbReference>
<dbReference type="OMA" id="DYANSEW"/>
<sequence>MASSSLVVTQPQVFISFRGRDLRNDFVDSLAHEMKNEKLNVFIDEDMVRGKDLHELLVEIEASTVAIVIFSKNYTDSFWCLKELARIKDCVDRGTLMAIPIFYKIETSVVQDLTGDFGDAFRSLKEKHRHDPETEKWVEAIASITRKSGMELQEHSNVKDRIFRKNMIVEVKKSLEYIRNKADQRRRSETIPYIQSEAIQSRQSETIQNIQSEAVQIPEPVVTPQGCTFSAKQLKISKWENAKYWTIVSISESPNEEAIEVGKMRVCYYLDVRGSFGTGNLTPGTMYEVVFVVKIEDTMSIWDRPAIVELMVPEKALQERELQFVDLEKNKWVEIQAGVFDARPHKAVTAFTLYQFDNNKKTGLVVKGAIVRPMV</sequence>
<dbReference type="Gramene" id="KFK32072">
    <property type="protein sequence ID" value="KFK32072"/>
    <property type="gene ID" value="AALP_AA6G195800"/>
</dbReference>
<dbReference type="OrthoDB" id="1107584at2759"/>
<gene>
    <name evidence="3" type="ordered locus">AALP_Aa6g195800</name>
</gene>
<evidence type="ECO:0000259" key="2">
    <source>
        <dbReference type="PROSITE" id="PS50104"/>
    </source>
</evidence>
<keyword evidence="1" id="KW-0520">NAD</keyword>
<dbReference type="SUPFAM" id="SSF52200">
    <property type="entry name" value="Toll/Interleukin receptor TIR domain"/>
    <property type="match status" value="1"/>
</dbReference>
<dbReference type="Pfam" id="PF01582">
    <property type="entry name" value="TIR"/>
    <property type="match status" value="1"/>
</dbReference>
<dbReference type="EMBL" id="CM002874">
    <property type="protein sequence ID" value="KFK32072.1"/>
    <property type="molecule type" value="Genomic_DNA"/>
</dbReference>
<dbReference type="FunFam" id="3.40.50.10140:FF:000007">
    <property type="entry name" value="Disease resistance protein (TIR-NBS-LRR class)"/>
    <property type="match status" value="1"/>
</dbReference>
<dbReference type="Pfam" id="PF14299">
    <property type="entry name" value="PP2"/>
    <property type="match status" value="1"/>
</dbReference>
<organism evidence="3 4">
    <name type="scientific">Arabis alpina</name>
    <name type="common">Alpine rock-cress</name>
    <dbReference type="NCBI Taxonomy" id="50452"/>
    <lineage>
        <taxon>Eukaryota</taxon>
        <taxon>Viridiplantae</taxon>
        <taxon>Streptophyta</taxon>
        <taxon>Embryophyta</taxon>
        <taxon>Tracheophyta</taxon>
        <taxon>Spermatophyta</taxon>
        <taxon>Magnoliopsida</taxon>
        <taxon>eudicotyledons</taxon>
        <taxon>Gunneridae</taxon>
        <taxon>Pentapetalae</taxon>
        <taxon>rosids</taxon>
        <taxon>malvids</taxon>
        <taxon>Brassicales</taxon>
        <taxon>Brassicaceae</taxon>
        <taxon>Arabideae</taxon>
        <taxon>Arabis</taxon>
    </lineage>
</organism>
<dbReference type="PANTHER" id="PTHR32009:SF109">
    <property type="entry name" value="TOLL-INTERLEUKIN-RESISTANCE (TIR) DOMAIN FAMILY PROTEIN"/>
    <property type="match status" value="1"/>
</dbReference>
<reference evidence="4" key="1">
    <citation type="journal article" date="2015" name="Nat. Plants">
        <title>Genome expansion of Arabis alpina linked with retrotransposition and reduced symmetric DNA methylation.</title>
        <authorList>
            <person name="Willing E.M."/>
            <person name="Rawat V."/>
            <person name="Mandakova T."/>
            <person name="Maumus F."/>
            <person name="James G.V."/>
            <person name="Nordstroem K.J."/>
            <person name="Becker C."/>
            <person name="Warthmann N."/>
            <person name="Chica C."/>
            <person name="Szarzynska B."/>
            <person name="Zytnicki M."/>
            <person name="Albani M.C."/>
            <person name="Kiefer C."/>
            <person name="Bergonzi S."/>
            <person name="Castaings L."/>
            <person name="Mateos J.L."/>
            <person name="Berns M.C."/>
            <person name="Bujdoso N."/>
            <person name="Piofczyk T."/>
            <person name="de Lorenzo L."/>
            <person name="Barrero-Sicilia C."/>
            <person name="Mateos I."/>
            <person name="Piednoel M."/>
            <person name="Hagmann J."/>
            <person name="Chen-Min-Tao R."/>
            <person name="Iglesias-Fernandez R."/>
            <person name="Schuster S.C."/>
            <person name="Alonso-Blanco C."/>
            <person name="Roudier F."/>
            <person name="Carbonero P."/>
            <person name="Paz-Ares J."/>
            <person name="Davis S.J."/>
            <person name="Pecinka A."/>
            <person name="Quesneville H."/>
            <person name="Colot V."/>
            <person name="Lysak M.A."/>
            <person name="Weigel D."/>
            <person name="Coupland G."/>
            <person name="Schneeberger K."/>
        </authorList>
    </citation>
    <scope>NUCLEOTIDE SEQUENCE [LARGE SCALE GENOMIC DNA]</scope>
    <source>
        <strain evidence="4">cv. Pajares</strain>
    </source>
</reference>
<evidence type="ECO:0000256" key="1">
    <source>
        <dbReference type="ARBA" id="ARBA00023027"/>
    </source>
</evidence>
<dbReference type="SMART" id="SM00255">
    <property type="entry name" value="TIR"/>
    <property type="match status" value="1"/>
</dbReference>
<protein>
    <recommendedName>
        <fullName evidence="2">TIR domain-containing protein</fullName>
    </recommendedName>
</protein>
<evidence type="ECO:0000313" key="4">
    <source>
        <dbReference type="Proteomes" id="UP000029120"/>
    </source>
</evidence>
<proteinExistence type="predicted"/>
<dbReference type="InterPro" id="IPR025886">
    <property type="entry name" value="PP2-like"/>
</dbReference>
<dbReference type="PANTHER" id="PTHR32009">
    <property type="entry name" value="TMV RESISTANCE PROTEIN N-LIKE"/>
    <property type="match status" value="1"/>
</dbReference>
<name>A0A087GQC0_ARAAL</name>
<dbReference type="GO" id="GO:0007165">
    <property type="term" value="P:signal transduction"/>
    <property type="evidence" value="ECO:0007669"/>
    <property type="project" value="InterPro"/>
</dbReference>